<accession>X0U9M7</accession>
<protein>
    <recommendedName>
        <fullName evidence="1">NAD/GMP synthase domain-containing protein</fullName>
    </recommendedName>
</protein>
<name>X0U9M7_9ZZZZ</name>
<organism evidence="2">
    <name type="scientific">marine sediment metagenome</name>
    <dbReference type="NCBI Taxonomy" id="412755"/>
    <lineage>
        <taxon>unclassified sequences</taxon>
        <taxon>metagenomes</taxon>
        <taxon>ecological metagenomes</taxon>
    </lineage>
</organism>
<dbReference type="Pfam" id="PF02540">
    <property type="entry name" value="NAD_synthase"/>
    <property type="match status" value="1"/>
</dbReference>
<evidence type="ECO:0000313" key="2">
    <source>
        <dbReference type="EMBL" id="GAF97052.1"/>
    </source>
</evidence>
<gene>
    <name evidence="2" type="ORF">S01H1_24619</name>
</gene>
<proteinExistence type="predicted"/>
<sequence>MAKYLDIPETVAYKPSNPQLYPGQKLTDELPLTYNDLDPILVGLFDLKLSPEDVSRQTNFPLTIVEDVLHRYNISEHKRFPIPQAPS</sequence>
<evidence type="ECO:0000259" key="1">
    <source>
        <dbReference type="Pfam" id="PF02540"/>
    </source>
</evidence>
<dbReference type="EMBL" id="BARS01014809">
    <property type="protein sequence ID" value="GAF97052.1"/>
    <property type="molecule type" value="Genomic_DNA"/>
</dbReference>
<feature type="domain" description="NAD/GMP synthase" evidence="1">
    <location>
        <begin position="2"/>
        <end position="79"/>
    </location>
</feature>
<dbReference type="Gene3D" id="3.40.50.620">
    <property type="entry name" value="HUPs"/>
    <property type="match status" value="1"/>
</dbReference>
<reference evidence="2" key="1">
    <citation type="journal article" date="2014" name="Front. Microbiol.">
        <title>High frequency of phylogenetically diverse reductive dehalogenase-homologous genes in deep subseafloor sedimentary metagenomes.</title>
        <authorList>
            <person name="Kawai M."/>
            <person name="Futagami T."/>
            <person name="Toyoda A."/>
            <person name="Takaki Y."/>
            <person name="Nishi S."/>
            <person name="Hori S."/>
            <person name="Arai W."/>
            <person name="Tsubouchi T."/>
            <person name="Morono Y."/>
            <person name="Uchiyama I."/>
            <person name="Ito T."/>
            <person name="Fujiyama A."/>
            <person name="Inagaki F."/>
            <person name="Takami H."/>
        </authorList>
    </citation>
    <scope>NUCLEOTIDE SEQUENCE</scope>
    <source>
        <strain evidence="2">Expedition CK06-06</strain>
    </source>
</reference>
<dbReference type="GO" id="GO:0006163">
    <property type="term" value="P:purine nucleotide metabolic process"/>
    <property type="evidence" value="ECO:0007669"/>
    <property type="project" value="UniProtKB-ARBA"/>
</dbReference>
<comment type="caution">
    <text evidence="2">The sequence shown here is derived from an EMBL/GenBank/DDBJ whole genome shotgun (WGS) entry which is preliminary data.</text>
</comment>
<dbReference type="InterPro" id="IPR022310">
    <property type="entry name" value="NAD/GMP_synthase"/>
</dbReference>
<dbReference type="AlphaFoldDB" id="X0U9M7"/>
<dbReference type="InterPro" id="IPR014729">
    <property type="entry name" value="Rossmann-like_a/b/a_fold"/>
</dbReference>
<dbReference type="SUPFAM" id="SSF52402">
    <property type="entry name" value="Adenine nucleotide alpha hydrolases-like"/>
    <property type="match status" value="1"/>
</dbReference>